<evidence type="ECO:0000259" key="13">
    <source>
        <dbReference type="PROSITE" id="PS50157"/>
    </source>
</evidence>
<evidence type="ECO:0000256" key="5">
    <source>
        <dbReference type="ARBA" id="ARBA00022737"/>
    </source>
</evidence>
<dbReference type="Proteomes" id="UP001497623">
    <property type="component" value="Unassembled WGS sequence"/>
</dbReference>
<comment type="caution">
    <text evidence="14">The sequence shown here is derived from an EMBL/GenBank/DDBJ whole genome shotgun (WGS) entry which is preliminary data.</text>
</comment>
<dbReference type="Gene3D" id="3.30.160.60">
    <property type="entry name" value="Classic Zinc Finger"/>
    <property type="match status" value="2"/>
</dbReference>
<dbReference type="SUPFAM" id="SSF57667">
    <property type="entry name" value="beta-beta-alpha zinc fingers"/>
    <property type="match status" value="1"/>
</dbReference>
<keyword evidence="3" id="KW-0217">Developmental protein</keyword>
<comment type="similarity">
    <text evidence="2">Belongs to the krueppel C2H2-type zinc-finger protein family.</text>
</comment>
<dbReference type="GO" id="GO:0003677">
    <property type="term" value="F:DNA binding"/>
    <property type="evidence" value="ECO:0007669"/>
    <property type="project" value="UniProtKB-KW"/>
</dbReference>
<dbReference type="Pfam" id="PF00096">
    <property type="entry name" value="zf-C2H2"/>
    <property type="match status" value="1"/>
</dbReference>
<protein>
    <recommendedName>
        <fullName evidence="10">Protein krueppel</fullName>
    </recommendedName>
</protein>
<evidence type="ECO:0000256" key="9">
    <source>
        <dbReference type="ARBA" id="ARBA00023242"/>
    </source>
</evidence>
<evidence type="ECO:0000256" key="6">
    <source>
        <dbReference type="ARBA" id="ARBA00022771"/>
    </source>
</evidence>
<keyword evidence="4" id="KW-0479">Metal-binding</keyword>
<dbReference type="GO" id="GO:0005634">
    <property type="term" value="C:nucleus"/>
    <property type="evidence" value="ECO:0007669"/>
    <property type="project" value="UniProtKB-SubCell"/>
</dbReference>
<dbReference type="GO" id="GO:0035282">
    <property type="term" value="P:segmentation"/>
    <property type="evidence" value="ECO:0007669"/>
    <property type="project" value="UniProtKB-KW"/>
</dbReference>
<proteinExistence type="inferred from homology"/>
<keyword evidence="7" id="KW-0862">Zinc</keyword>
<feature type="domain" description="C2H2-type" evidence="13">
    <location>
        <begin position="141"/>
        <end position="170"/>
    </location>
</feature>
<feature type="domain" description="C2H2-type" evidence="13">
    <location>
        <begin position="199"/>
        <end position="226"/>
    </location>
</feature>
<evidence type="ECO:0000256" key="7">
    <source>
        <dbReference type="ARBA" id="ARBA00022833"/>
    </source>
</evidence>
<keyword evidence="8" id="KW-0238">DNA-binding</keyword>
<evidence type="ECO:0000256" key="12">
    <source>
        <dbReference type="PROSITE-ProRule" id="PRU00042"/>
    </source>
</evidence>
<keyword evidence="6 12" id="KW-0863">Zinc-finger</keyword>
<dbReference type="InterPro" id="IPR036236">
    <property type="entry name" value="Znf_C2H2_sf"/>
</dbReference>
<dbReference type="PROSITE" id="PS00028">
    <property type="entry name" value="ZINC_FINGER_C2H2_1"/>
    <property type="match status" value="1"/>
</dbReference>
<keyword evidence="9" id="KW-0539">Nucleus</keyword>
<dbReference type="FunFam" id="3.30.160.60:FF:001954">
    <property type="entry name" value="Zinc finger protein 787"/>
    <property type="match status" value="1"/>
</dbReference>
<dbReference type="InterPro" id="IPR013087">
    <property type="entry name" value="Znf_C2H2_type"/>
</dbReference>
<accession>A0AAV2QR14</accession>
<dbReference type="InterPro" id="IPR050758">
    <property type="entry name" value="Znf_C2H2-type"/>
</dbReference>
<evidence type="ECO:0000313" key="14">
    <source>
        <dbReference type="EMBL" id="CAL4096561.1"/>
    </source>
</evidence>
<sequence length="230" mass="26478">MDPSNYTNYISFANMCPHQPIKVKQDCSGNYHNHVDEKVDEVPIYYKLKHDIEPYSDSVKTSTVIYTPIEISNVKHEDNLNVDLLPNQRSHTRDIEAYSDSIKASTISYKPIEISNVKNEDNLNFDLLPNQRSYTREEKPYPCKLCNRGLSSEGGMLQHKMCICNCGETPCHCSQYVETFLNKCNLISNIGNHTGEKLYQCSQCDKSFLQNSDLIRHMRIHTGEKPFQCN</sequence>
<evidence type="ECO:0000313" key="15">
    <source>
        <dbReference type="Proteomes" id="UP001497623"/>
    </source>
</evidence>
<dbReference type="GO" id="GO:0008270">
    <property type="term" value="F:zinc ion binding"/>
    <property type="evidence" value="ECO:0007669"/>
    <property type="project" value="UniProtKB-KW"/>
</dbReference>
<dbReference type="AlphaFoldDB" id="A0AAV2QR14"/>
<gene>
    <name evidence="14" type="ORF">MNOR_LOCUS15787</name>
</gene>
<evidence type="ECO:0000256" key="10">
    <source>
        <dbReference type="ARBA" id="ARBA00023843"/>
    </source>
</evidence>
<dbReference type="PROSITE" id="PS50157">
    <property type="entry name" value="ZINC_FINGER_C2H2_2"/>
    <property type="match status" value="2"/>
</dbReference>
<keyword evidence="15" id="KW-1185">Reference proteome</keyword>
<comment type="subcellular location">
    <subcellularLocation>
        <location evidence="1">Nucleus</location>
    </subcellularLocation>
</comment>
<evidence type="ECO:0000256" key="1">
    <source>
        <dbReference type="ARBA" id="ARBA00004123"/>
    </source>
</evidence>
<dbReference type="SMART" id="SM00355">
    <property type="entry name" value="ZnF_C2H2"/>
    <property type="match status" value="2"/>
</dbReference>
<keyword evidence="3" id="KW-0302">Gap protein</keyword>
<dbReference type="PANTHER" id="PTHR23234:SF10">
    <property type="entry name" value="RIKEN CDNA 6720489N17 GENE-RELATED"/>
    <property type="match status" value="1"/>
</dbReference>
<feature type="non-terminal residue" evidence="14">
    <location>
        <position position="230"/>
    </location>
</feature>
<dbReference type="EMBL" id="CAXKWB010010037">
    <property type="protein sequence ID" value="CAL4096561.1"/>
    <property type="molecule type" value="Genomic_DNA"/>
</dbReference>
<evidence type="ECO:0000256" key="11">
    <source>
        <dbReference type="ARBA" id="ARBA00053345"/>
    </source>
</evidence>
<organism evidence="14 15">
    <name type="scientific">Meganyctiphanes norvegica</name>
    <name type="common">Northern krill</name>
    <name type="synonym">Thysanopoda norvegica</name>
    <dbReference type="NCBI Taxonomy" id="48144"/>
    <lineage>
        <taxon>Eukaryota</taxon>
        <taxon>Metazoa</taxon>
        <taxon>Ecdysozoa</taxon>
        <taxon>Arthropoda</taxon>
        <taxon>Crustacea</taxon>
        <taxon>Multicrustacea</taxon>
        <taxon>Malacostraca</taxon>
        <taxon>Eumalacostraca</taxon>
        <taxon>Eucarida</taxon>
        <taxon>Euphausiacea</taxon>
        <taxon>Euphausiidae</taxon>
        <taxon>Meganyctiphanes</taxon>
    </lineage>
</organism>
<comment type="function">
    <text evidence="11">Krueppel is a gap class segmentation protein.</text>
</comment>
<dbReference type="PANTHER" id="PTHR23234">
    <property type="entry name" value="ZNF44 PROTEIN"/>
    <property type="match status" value="1"/>
</dbReference>
<evidence type="ECO:0000256" key="4">
    <source>
        <dbReference type="ARBA" id="ARBA00022723"/>
    </source>
</evidence>
<evidence type="ECO:0000256" key="3">
    <source>
        <dbReference type="ARBA" id="ARBA00022492"/>
    </source>
</evidence>
<keyword evidence="5" id="KW-0677">Repeat</keyword>
<evidence type="ECO:0000256" key="8">
    <source>
        <dbReference type="ARBA" id="ARBA00023125"/>
    </source>
</evidence>
<reference evidence="14 15" key="1">
    <citation type="submission" date="2024-05" db="EMBL/GenBank/DDBJ databases">
        <authorList>
            <person name="Wallberg A."/>
        </authorList>
    </citation>
    <scope>NUCLEOTIDE SEQUENCE [LARGE SCALE GENOMIC DNA]</scope>
</reference>
<name>A0AAV2QR14_MEGNR</name>
<evidence type="ECO:0000256" key="2">
    <source>
        <dbReference type="ARBA" id="ARBA00006991"/>
    </source>
</evidence>